<dbReference type="OrthoDB" id="1933455at2759"/>
<dbReference type="InterPro" id="IPR024964">
    <property type="entry name" value="CTLH/CRA"/>
</dbReference>
<dbReference type="PROSITE" id="PS50897">
    <property type="entry name" value="CTLH"/>
    <property type="match status" value="1"/>
</dbReference>
<comment type="caution">
    <text evidence="13">The sequence shown here is derived from an EMBL/GenBank/DDBJ whole genome shotgun (WGS) entry which is preliminary data.</text>
</comment>
<protein>
    <recommendedName>
        <fullName evidence="3">E3 ubiquitin-protein transferase MAEA</fullName>
    </recommendedName>
    <alternativeName>
        <fullName evidence="9">Macrophage erythroblast attacher</fullName>
    </alternativeName>
</protein>
<evidence type="ECO:0000259" key="11">
    <source>
        <dbReference type="PROSITE" id="PS50897"/>
    </source>
</evidence>
<name>A0A1D2N2U9_ORCCI</name>
<evidence type="ECO:0000256" key="7">
    <source>
        <dbReference type="ARBA" id="ARBA00022833"/>
    </source>
</evidence>
<keyword evidence="6 10" id="KW-0863">Zinc-finger</keyword>
<dbReference type="OMA" id="KHETSRC"/>
<dbReference type="CDD" id="cd16659">
    <property type="entry name" value="RING-Ubox_Emp"/>
    <property type="match status" value="1"/>
</dbReference>
<dbReference type="GO" id="GO:0008270">
    <property type="term" value="F:zinc ion binding"/>
    <property type="evidence" value="ECO:0007669"/>
    <property type="project" value="UniProtKB-KW"/>
</dbReference>
<dbReference type="Pfam" id="PF10607">
    <property type="entry name" value="CTLH"/>
    <property type="match status" value="1"/>
</dbReference>
<evidence type="ECO:0000256" key="3">
    <source>
        <dbReference type="ARBA" id="ARBA00014384"/>
    </source>
</evidence>
<dbReference type="InterPro" id="IPR006594">
    <property type="entry name" value="LisH"/>
</dbReference>
<proteinExistence type="predicted"/>
<evidence type="ECO:0000256" key="6">
    <source>
        <dbReference type="ARBA" id="ARBA00022771"/>
    </source>
</evidence>
<keyword evidence="7" id="KW-0862">Zinc</keyword>
<dbReference type="PROSITE" id="PS50896">
    <property type="entry name" value="LISH"/>
    <property type="match status" value="1"/>
</dbReference>
<gene>
    <name evidence="13" type="ORF">Ocin01_07451</name>
</gene>
<comment type="subcellular location">
    <subcellularLocation>
        <location evidence="2">Cytoplasm</location>
    </subcellularLocation>
    <subcellularLocation>
        <location evidence="1">Nucleus matrix</location>
    </subcellularLocation>
</comment>
<feature type="domain" description="CTLH" evidence="11">
    <location>
        <begin position="274"/>
        <end position="331"/>
    </location>
</feature>
<dbReference type="AlphaFoldDB" id="A0A1D2N2U9"/>
<feature type="zinc finger region" description="RING-Gid-type" evidence="10">
    <location>
        <begin position="428"/>
        <end position="497"/>
    </location>
</feature>
<dbReference type="STRING" id="48709.A0A1D2N2U9"/>
<reference evidence="13 14" key="1">
    <citation type="journal article" date="2016" name="Genome Biol. Evol.">
        <title>Gene Family Evolution Reflects Adaptation to Soil Environmental Stressors in the Genome of the Collembolan Orchesella cincta.</title>
        <authorList>
            <person name="Faddeeva-Vakhrusheva A."/>
            <person name="Derks M.F."/>
            <person name="Anvar S.Y."/>
            <person name="Agamennone V."/>
            <person name="Suring W."/>
            <person name="Smit S."/>
            <person name="van Straalen N.M."/>
            <person name="Roelofs D."/>
        </authorList>
    </citation>
    <scope>NUCLEOTIDE SEQUENCE [LARGE SCALE GENOMIC DNA]</scope>
    <source>
        <tissue evidence="13">Mixed pool</tissue>
    </source>
</reference>
<dbReference type="Proteomes" id="UP000094527">
    <property type="component" value="Unassembled WGS sequence"/>
</dbReference>
<keyword evidence="4" id="KW-0963">Cytoplasm</keyword>
<dbReference type="GO" id="GO:0016363">
    <property type="term" value="C:nuclear matrix"/>
    <property type="evidence" value="ECO:0007669"/>
    <property type="project" value="UniProtKB-SubCell"/>
</dbReference>
<dbReference type="SMART" id="SM00757">
    <property type="entry name" value="CRA"/>
    <property type="match status" value="1"/>
</dbReference>
<dbReference type="InterPro" id="IPR045098">
    <property type="entry name" value="Fyv10_fam"/>
</dbReference>
<dbReference type="GO" id="GO:0034657">
    <property type="term" value="C:GID complex"/>
    <property type="evidence" value="ECO:0007669"/>
    <property type="project" value="TreeGrafter"/>
</dbReference>
<keyword evidence="14" id="KW-1185">Reference proteome</keyword>
<dbReference type="PANTHER" id="PTHR12170:SF2">
    <property type="entry name" value="E3 UBIQUITIN-PROTEIN TRANSFERASE MAEA"/>
    <property type="match status" value="1"/>
</dbReference>
<evidence type="ECO:0000313" key="14">
    <source>
        <dbReference type="Proteomes" id="UP000094527"/>
    </source>
</evidence>
<evidence type="ECO:0000256" key="2">
    <source>
        <dbReference type="ARBA" id="ARBA00004496"/>
    </source>
</evidence>
<dbReference type="SMART" id="SM00667">
    <property type="entry name" value="LisH"/>
    <property type="match status" value="1"/>
</dbReference>
<sequence length="512" mass="56758">MTTISTDVKTLEHSTLKVPYEVLNKRFRTAQKILDREAAYVAQAGSEVEKLIGEVPIPSRSSMGVLSGFGSSSRSMDDCDSNTEGPILVESSINVQSIAALLAGVKDGSGEQMVCDSPQGSSVIRGENEMEADEPVISSNNRVASLSKRSMSDNGHGLKFEHSRNKPKVKDVAKLLGVLVERLGSLKRKAGDSIQEELDAANTVRKRVQHLKSYTVQADAVQASPSQSNVVQKSWKRSRLNRMLIDHLLREGMYDTARMLADDLGIKELTNVDVFWAAKEVEESLKRHETGRMVQWCYENKSKLRKIRSTLELEIRVQEFIELVRHGRRNEAVKHARKYLADSEGEEYISAVKKCMGLLAFPVSTSLSPYAELFSPDRWNQLIAHFRQEHARLYQLAPNSVLEAVVQAGLAALKTPQCYRTDTKNTNCPVCTDPLSALALHLPYAHCAHSQLVCAISGEPINENNPPLVLPSSFVYGSNALQEMAKNNSGKVICPRSNKVFSVTEAEKVYVM</sequence>
<evidence type="ECO:0000256" key="1">
    <source>
        <dbReference type="ARBA" id="ARBA00004109"/>
    </source>
</evidence>
<evidence type="ECO:0000256" key="5">
    <source>
        <dbReference type="ARBA" id="ARBA00022723"/>
    </source>
</evidence>
<feature type="domain" description="RING-Gid-type" evidence="12">
    <location>
        <begin position="428"/>
        <end position="497"/>
    </location>
</feature>
<dbReference type="GO" id="GO:0005737">
    <property type="term" value="C:cytoplasm"/>
    <property type="evidence" value="ECO:0007669"/>
    <property type="project" value="UniProtKB-SubCell"/>
</dbReference>
<evidence type="ECO:0000256" key="4">
    <source>
        <dbReference type="ARBA" id="ARBA00022490"/>
    </source>
</evidence>
<dbReference type="InterPro" id="IPR006595">
    <property type="entry name" value="CTLH_C"/>
</dbReference>
<dbReference type="GO" id="GO:0043161">
    <property type="term" value="P:proteasome-mediated ubiquitin-dependent protein catabolic process"/>
    <property type="evidence" value="ECO:0007669"/>
    <property type="project" value="InterPro"/>
</dbReference>
<dbReference type="InterPro" id="IPR044063">
    <property type="entry name" value="ZF_RING_GID"/>
</dbReference>
<organism evidence="13 14">
    <name type="scientific">Orchesella cincta</name>
    <name type="common">Springtail</name>
    <name type="synonym">Podura cincta</name>
    <dbReference type="NCBI Taxonomy" id="48709"/>
    <lineage>
        <taxon>Eukaryota</taxon>
        <taxon>Metazoa</taxon>
        <taxon>Ecdysozoa</taxon>
        <taxon>Arthropoda</taxon>
        <taxon>Hexapoda</taxon>
        <taxon>Collembola</taxon>
        <taxon>Entomobryomorpha</taxon>
        <taxon>Entomobryoidea</taxon>
        <taxon>Orchesellidae</taxon>
        <taxon>Orchesellinae</taxon>
        <taxon>Orchesella</taxon>
    </lineage>
</organism>
<keyword evidence="5" id="KW-0479">Metal-binding</keyword>
<evidence type="ECO:0000256" key="9">
    <source>
        <dbReference type="ARBA" id="ARBA00029678"/>
    </source>
</evidence>
<dbReference type="PANTHER" id="PTHR12170">
    <property type="entry name" value="MACROPHAGE ERYTHROBLAST ATTACHER-RELATED"/>
    <property type="match status" value="1"/>
</dbReference>
<keyword evidence="8" id="KW-0265">Erythrocyte maturation</keyword>
<evidence type="ECO:0000313" key="13">
    <source>
        <dbReference type="EMBL" id="ODM99235.1"/>
    </source>
</evidence>
<dbReference type="InterPro" id="IPR013144">
    <property type="entry name" value="CRA_dom"/>
</dbReference>
<evidence type="ECO:0000256" key="8">
    <source>
        <dbReference type="ARBA" id="ARBA00023057"/>
    </source>
</evidence>
<accession>A0A1D2N2U9</accession>
<dbReference type="GO" id="GO:0043249">
    <property type="term" value="P:erythrocyte maturation"/>
    <property type="evidence" value="ECO:0007669"/>
    <property type="project" value="UniProtKB-KW"/>
</dbReference>
<evidence type="ECO:0000259" key="12">
    <source>
        <dbReference type="PROSITE" id="PS51867"/>
    </source>
</evidence>
<dbReference type="SMART" id="SM00668">
    <property type="entry name" value="CTLH"/>
    <property type="match status" value="1"/>
</dbReference>
<dbReference type="PROSITE" id="PS51867">
    <property type="entry name" value="ZF_RING_GID"/>
    <property type="match status" value="1"/>
</dbReference>
<dbReference type="GO" id="GO:0061630">
    <property type="term" value="F:ubiquitin protein ligase activity"/>
    <property type="evidence" value="ECO:0007669"/>
    <property type="project" value="InterPro"/>
</dbReference>
<evidence type="ECO:0000256" key="10">
    <source>
        <dbReference type="PROSITE-ProRule" id="PRU01215"/>
    </source>
</evidence>
<dbReference type="EMBL" id="LJIJ01000293">
    <property type="protein sequence ID" value="ODM99235.1"/>
    <property type="molecule type" value="Genomic_DNA"/>
</dbReference>